<dbReference type="SUPFAM" id="SSF52540">
    <property type="entry name" value="P-loop containing nucleoside triphosphate hydrolases"/>
    <property type="match status" value="2"/>
</dbReference>
<dbReference type="GO" id="GO:0016887">
    <property type="term" value="F:ATP hydrolysis activity"/>
    <property type="evidence" value="ECO:0007669"/>
    <property type="project" value="InterPro"/>
</dbReference>
<comment type="caution">
    <text evidence="3">The sequence shown here is derived from an EMBL/GenBank/DDBJ whole genome shotgun (WGS) entry which is preliminary data.</text>
</comment>
<feature type="coiled-coil region" evidence="1">
    <location>
        <begin position="746"/>
        <end position="780"/>
    </location>
</feature>
<feature type="coiled-coil region" evidence="1">
    <location>
        <begin position="527"/>
        <end position="629"/>
    </location>
</feature>
<dbReference type="GO" id="GO:0006302">
    <property type="term" value="P:double-strand break repair"/>
    <property type="evidence" value="ECO:0007669"/>
    <property type="project" value="InterPro"/>
</dbReference>
<keyword evidence="3" id="KW-0269">Exonuclease</keyword>
<protein>
    <submittedName>
        <fullName evidence="3">Exonuclease SbcC</fullName>
    </submittedName>
</protein>
<dbReference type="InterPro" id="IPR027417">
    <property type="entry name" value="P-loop_NTPase"/>
</dbReference>
<reference evidence="3 4" key="1">
    <citation type="journal article" date="2016" name="Syst. Appl. Microbiol.">
        <title>Vibrio bivalvicida sp. nov., a novel larval pathogen for bivalve molluscs reared in a hatchery.</title>
        <authorList>
            <person name="Dubert J."/>
            <person name="Romalde J.L."/>
            <person name="Prado S."/>
            <person name="Barja J.L."/>
        </authorList>
    </citation>
    <scope>NUCLEOTIDE SEQUENCE [LARGE SCALE GENOMIC DNA]</scope>
    <source>
        <strain evidence="3 4">605</strain>
    </source>
</reference>
<dbReference type="Pfam" id="PF13476">
    <property type="entry name" value="AAA_23"/>
    <property type="match status" value="1"/>
</dbReference>
<feature type="coiled-coil region" evidence="1">
    <location>
        <begin position="672"/>
        <end position="699"/>
    </location>
</feature>
<organism evidence="3 4">
    <name type="scientific">Vibrio bivalvicida</name>
    <dbReference type="NCBI Taxonomy" id="1276888"/>
    <lineage>
        <taxon>Bacteria</taxon>
        <taxon>Pseudomonadati</taxon>
        <taxon>Pseudomonadota</taxon>
        <taxon>Gammaproteobacteria</taxon>
        <taxon>Vibrionales</taxon>
        <taxon>Vibrionaceae</taxon>
        <taxon>Vibrio</taxon>
        <taxon>Vibrio oreintalis group</taxon>
    </lineage>
</organism>
<sequence length="1015" mass="113225">MKPIKLTMQAFGPFAKTEQIDFTQLGSNPLFLINGPTGSGKTSILDAICFALYGETTGNERQGIQMRCDQAATNLLTEVTLEFSLNGKQYRVTRAPEQEAPKARGEGMTTRKHTASLYEITDDEVLITSKTAQVKNEVALLLGLNETQFRQVMVLPQGKFRELLLASSKEREAIFGQLFQTDVYKKIEFALKDKASAISKAKDEFDNQIRGALQVAEVSTEQELQERLIHSRNELEQARSVEAKELETLNCLKSELNKAKSLNELFTKRASTVAAQQSHLENKAQITELESKLKLAKSASHLEVAYASMQSSAKQVVGLESKLDALTAQHIVAEKTSHQEEQRVKTAEENAKQIPMLTEELFKLEQVKVKLVEKSELEKSISALNVTRVDYDKKLIQYNELKQQLQQEADLGAKSLEQARRDLTEKSNLETGLINNQRLLDDLNKLAAQTAELARLQQKLVPIAEQVEKAKNGVAEKQKYADEQELSWHNSQAAFLAQKLEKGSPCPVCGSQEHPTPAMFQGDPISKESVQAARQQERSAIEELNRQTNVLEQQQATIVAQEKHIEELRRELGEGAAVSAQQLQQEIVQQKARLDVLAAIDLDKMEKAVQDLTQRCVNGEAKINELKSLVSANDSAINVQSQQFEKVSSGIDPQYSSADIVERQYLVQKANITQLNQTLEKAQQSAKQAKLALVAIETERSSTTQLLEDGKVKSQQASKEWQSQLELSALDSQQQFLQARIEPQLYDQWQAQINEYVQTATQLEQSVKDLNEQLNDIEKPDLDKKQTELDAAEIKYRERRSLLDTVLSVTERLEKVQNDINTLHEKNQQLEAEYKVYGTLYDVASGKTGSRISLHRFVLGVLLDDVLIQASQRLSMMSKGRYQLVRKTEGFKGAAGRGLDLSVEDGYTGKTRDVATLSGGESFMAALALALGLSDVVQSYSGGIKLDTLFIDEGFGSLDPESLDLAIQTLIDLQQSGRMIGLISHVTELKEQMQLRVDVKASRVGSRVHLIGTQV</sequence>
<dbReference type="Proteomes" id="UP000078406">
    <property type="component" value="Unassembled WGS sequence"/>
</dbReference>
<dbReference type="Gene3D" id="3.40.50.300">
    <property type="entry name" value="P-loop containing nucleotide triphosphate hydrolases"/>
    <property type="match status" value="2"/>
</dbReference>
<dbReference type="RefSeq" id="WP_054962249.1">
    <property type="nucleotide sequence ID" value="NZ_LLEI02000064.1"/>
</dbReference>
<evidence type="ECO:0000313" key="4">
    <source>
        <dbReference type="Proteomes" id="UP000078406"/>
    </source>
</evidence>
<accession>A0A177XWB2</accession>
<gene>
    <name evidence="3" type="ORF">APB76_18330</name>
</gene>
<dbReference type="Pfam" id="PF13558">
    <property type="entry name" value="SbcC_Walker_B"/>
    <property type="match status" value="1"/>
</dbReference>
<dbReference type="EMBL" id="LLEI02000064">
    <property type="protein sequence ID" value="OAJ92646.1"/>
    <property type="molecule type" value="Genomic_DNA"/>
</dbReference>
<evidence type="ECO:0000256" key="1">
    <source>
        <dbReference type="SAM" id="Coils"/>
    </source>
</evidence>
<dbReference type="PANTHER" id="PTHR32114">
    <property type="entry name" value="ABC TRANSPORTER ABCH.3"/>
    <property type="match status" value="1"/>
</dbReference>
<dbReference type="InterPro" id="IPR038729">
    <property type="entry name" value="Rad50/SbcC_AAA"/>
</dbReference>
<feature type="coiled-coil region" evidence="1">
    <location>
        <begin position="388"/>
        <end position="459"/>
    </location>
</feature>
<proteinExistence type="predicted"/>
<dbReference type="PANTHER" id="PTHR32114:SF2">
    <property type="entry name" value="ABC TRANSPORTER ABCH.3"/>
    <property type="match status" value="1"/>
</dbReference>
<keyword evidence="1" id="KW-0175">Coiled coil</keyword>
<keyword evidence="3" id="KW-0540">Nuclease</keyword>
<keyword evidence="3" id="KW-0378">Hydrolase</keyword>
<feature type="domain" description="Rad50/SbcC-type AAA" evidence="2">
    <location>
        <begin position="5"/>
        <end position="242"/>
    </location>
</feature>
<name>A0A177XWB2_9VIBR</name>
<dbReference type="AlphaFoldDB" id="A0A177XWB2"/>
<evidence type="ECO:0000259" key="2">
    <source>
        <dbReference type="Pfam" id="PF13476"/>
    </source>
</evidence>
<feature type="coiled-coil region" evidence="1">
    <location>
        <begin position="806"/>
        <end position="833"/>
    </location>
</feature>
<evidence type="ECO:0000313" key="3">
    <source>
        <dbReference type="EMBL" id="OAJ92646.1"/>
    </source>
</evidence>
<dbReference type="GO" id="GO:0004527">
    <property type="term" value="F:exonuclease activity"/>
    <property type="evidence" value="ECO:0007669"/>
    <property type="project" value="UniProtKB-KW"/>
</dbReference>